<proteinExistence type="predicted"/>
<keyword evidence="5" id="KW-1185">Reference proteome</keyword>
<evidence type="ECO:0000313" key="5">
    <source>
        <dbReference type="Proteomes" id="UP001550603"/>
    </source>
</evidence>
<dbReference type="Proteomes" id="UP001550603">
    <property type="component" value="Unassembled WGS sequence"/>
</dbReference>
<evidence type="ECO:0000259" key="2">
    <source>
        <dbReference type="Pfam" id="PF01609"/>
    </source>
</evidence>
<dbReference type="PANTHER" id="PTHR30007">
    <property type="entry name" value="PHP DOMAIN PROTEIN"/>
    <property type="match status" value="1"/>
</dbReference>
<feature type="domain" description="Insertion element IS402-like" evidence="3">
    <location>
        <begin position="1"/>
        <end position="66"/>
    </location>
</feature>
<dbReference type="EMBL" id="JBEYBN010000041">
    <property type="protein sequence ID" value="MEU2269777.1"/>
    <property type="molecule type" value="Genomic_DNA"/>
</dbReference>
<protein>
    <submittedName>
        <fullName evidence="4">IS5 family transposase</fullName>
    </submittedName>
</protein>
<evidence type="ECO:0000259" key="3">
    <source>
        <dbReference type="Pfam" id="PF13340"/>
    </source>
</evidence>
<evidence type="ECO:0000313" key="4">
    <source>
        <dbReference type="EMBL" id="MEU2269777.1"/>
    </source>
</evidence>
<organism evidence="4 5">
    <name type="scientific">Streptomyces olindensis</name>
    <dbReference type="NCBI Taxonomy" id="358823"/>
    <lineage>
        <taxon>Bacteria</taxon>
        <taxon>Bacillati</taxon>
        <taxon>Actinomycetota</taxon>
        <taxon>Actinomycetes</taxon>
        <taxon>Kitasatosporales</taxon>
        <taxon>Streptomycetaceae</taxon>
        <taxon>Streptomyces</taxon>
    </lineage>
</organism>
<sequence length="269" mass="29491">MLPPWPHQAPGPKPVDDRLCLQGILYVLYNDVSWQQLPLELGFGSGQTCWPRLGRWHEAGVFDRLHRLLPAELHAADALDWSRACVDAPHIRAKGGEGAGPSPVDRAKTGSKHHLICDGKGTPSKVITTAANVNYVTQTLALVDGIPPVAGKPGRPRHRPDAVLGAKGYDSNPNRRELRKRRILPVISRKGAPNIKDLGKLRYVVEQTFSLLHHFNAWPTCTSPRLLRLRPHLLGTPQEGPVVIMLRAPRASTSGATGPPHGTQIRKPQ</sequence>
<comment type="caution">
    <text evidence="4">The sequence shown here is derived from an EMBL/GenBank/DDBJ whole genome shotgun (WGS) entry which is preliminary data.</text>
</comment>
<name>A0ABV2Y0I9_9ACTN</name>
<dbReference type="Pfam" id="PF01609">
    <property type="entry name" value="DDE_Tnp_1"/>
    <property type="match status" value="1"/>
</dbReference>
<gene>
    <name evidence="4" type="ORF">ABZ568_25915</name>
</gene>
<evidence type="ECO:0000256" key="1">
    <source>
        <dbReference type="SAM" id="MobiDB-lite"/>
    </source>
</evidence>
<dbReference type="NCBIfam" id="NF033580">
    <property type="entry name" value="transpos_IS5_3"/>
    <property type="match status" value="1"/>
</dbReference>
<feature type="region of interest" description="Disordered" evidence="1">
    <location>
        <begin position="151"/>
        <end position="173"/>
    </location>
</feature>
<feature type="region of interest" description="Disordered" evidence="1">
    <location>
        <begin position="94"/>
        <end position="113"/>
    </location>
</feature>
<accession>A0ABV2Y0I9</accession>
<dbReference type="InterPro" id="IPR002559">
    <property type="entry name" value="Transposase_11"/>
</dbReference>
<feature type="domain" description="Transposase IS4-like" evidence="2">
    <location>
        <begin position="84"/>
        <end position="218"/>
    </location>
</feature>
<dbReference type="Pfam" id="PF13340">
    <property type="entry name" value="DUF4096"/>
    <property type="match status" value="1"/>
</dbReference>
<dbReference type="PANTHER" id="PTHR30007:SF1">
    <property type="entry name" value="BLR1914 PROTEIN"/>
    <property type="match status" value="1"/>
</dbReference>
<dbReference type="InterPro" id="IPR025161">
    <property type="entry name" value="IS402-like_dom"/>
</dbReference>
<reference evidence="4 5" key="1">
    <citation type="submission" date="2024-06" db="EMBL/GenBank/DDBJ databases">
        <title>The Natural Products Discovery Center: Release of the First 8490 Sequenced Strains for Exploring Actinobacteria Biosynthetic Diversity.</title>
        <authorList>
            <person name="Kalkreuter E."/>
            <person name="Kautsar S.A."/>
            <person name="Yang D."/>
            <person name="Bader C.D."/>
            <person name="Teijaro C.N."/>
            <person name="Fluegel L."/>
            <person name="Davis C.M."/>
            <person name="Simpson J.R."/>
            <person name="Lauterbach L."/>
            <person name="Steele A.D."/>
            <person name="Gui C."/>
            <person name="Meng S."/>
            <person name="Li G."/>
            <person name="Viehrig K."/>
            <person name="Ye F."/>
            <person name="Su P."/>
            <person name="Kiefer A.F."/>
            <person name="Nichols A."/>
            <person name="Cepeda A.J."/>
            <person name="Yan W."/>
            <person name="Fan B."/>
            <person name="Jiang Y."/>
            <person name="Adhikari A."/>
            <person name="Zheng C.-J."/>
            <person name="Schuster L."/>
            <person name="Cowan T.M."/>
            <person name="Smanski M.J."/>
            <person name="Chevrette M.G."/>
            <person name="De Carvalho L.P.S."/>
            <person name="Shen B."/>
        </authorList>
    </citation>
    <scope>NUCLEOTIDE SEQUENCE [LARGE SCALE GENOMIC DNA]</scope>
    <source>
        <strain evidence="4 5">NPDC019583</strain>
    </source>
</reference>